<dbReference type="AlphaFoldDB" id="A0AAX1JFC4"/>
<sequence>MAHWLRRPRPLVRAAVELANAANGLRPLARKGYTTVLVFWFGWPTSEVPGVYFTVSALDALRRGRRGDFAGRRGKVALALTAASWAILGVIRYRGATTPGPVLEAGLRQELGDDYADALSELPEQPTRRGRRNLPLRNVVVRRRYVEKDNIVSYGPHGRANLADIWRRRDLPRDGKAPVLVQVPGGAWVIGWRRPQAYPLMTHLVARGWVCVSLNYRVAPAHTWPDHIVDVKRALAWVKENIAQYGGDPDFVAISGGSAGGHLSALAALTPNDPKFQPGFEEADTSVVAAVPVYGRYDWFSTEGEGRPEFVWLLEKLVVKKELSTDRDVFLDASPIRQIKPDAPPFFVLHGHDDSLIPVGEAREFVDELRAVSKAPVAYADLPNAQHAFDIFGSPRAHASADAIARFLSWVYVTTRGSAGGQ</sequence>
<gene>
    <name evidence="4" type="primary">lipO</name>
    <name evidence="5" type="ORF">I2456_10995</name>
    <name evidence="4" type="ORF">MKUB_20730</name>
</gene>
<evidence type="ECO:0000259" key="3">
    <source>
        <dbReference type="Pfam" id="PF20434"/>
    </source>
</evidence>
<dbReference type="InterPro" id="IPR029058">
    <property type="entry name" value="AB_hydrolase_fold"/>
</dbReference>
<comment type="similarity">
    <text evidence="1">Belongs to the 'GDXG' lipolytic enzyme family.</text>
</comment>
<dbReference type="Pfam" id="PF20434">
    <property type="entry name" value="BD-FAE"/>
    <property type="match status" value="1"/>
</dbReference>
<evidence type="ECO:0000313" key="4">
    <source>
        <dbReference type="EMBL" id="GFG64583.1"/>
    </source>
</evidence>
<dbReference type="EMBL" id="BLKU01000003">
    <property type="protein sequence ID" value="GFG64583.1"/>
    <property type="molecule type" value="Genomic_DNA"/>
</dbReference>
<dbReference type="KEGG" id="mku:I2456_10995"/>
<dbReference type="InterPro" id="IPR050300">
    <property type="entry name" value="GDXG_lipolytic_enzyme"/>
</dbReference>
<dbReference type="Proteomes" id="UP000663583">
    <property type="component" value="Chromosome"/>
</dbReference>
<dbReference type="Gene3D" id="3.40.50.1820">
    <property type="entry name" value="alpha/beta hydrolase"/>
    <property type="match status" value="1"/>
</dbReference>
<evidence type="ECO:0000313" key="6">
    <source>
        <dbReference type="Proteomes" id="UP000465306"/>
    </source>
</evidence>
<dbReference type="Proteomes" id="UP000465306">
    <property type="component" value="Unassembled WGS sequence"/>
</dbReference>
<evidence type="ECO:0000313" key="5">
    <source>
        <dbReference type="EMBL" id="QPI39917.1"/>
    </source>
</evidence>
<protein>
    <submittedName>
        <fullName evidence="5">Alpha/beta hydrolase</fullName>
    </submittedName>
    <submittedName>
        <fullName evidence="4">Esterase</fullName>
    </submittedName>
</protein>
<dbReference type="SUPFAM" id="SSF53474">
    <property type="entry name" value="alpha/beta-Hydrolases"/>
    <property type="match status" value="1"/>
</dbReference>
<dbReference type="InterPro" id="IPR049492">
    <property type="entry name" value="BD-FAE-like_dom"/>
</dbReference>
<reference evidence="4 6" key="1">
    <citation type="journal article" date="2019" name="Emerg. Microbes Infect.">
        <title>Comprehensive subspecies identification of 175 nontuberculous mycobacteria species based on 7547 genomic profiles.</title>
        <authorList>
            <person name="Matsumoto Y."/>
            <person name="Kinjo T."/>
            <person name="Motooka D."/>
            <person name="Nabeya D."/>
            <person name="Jung N."/>
            <person name="Uechi K."/>
            <person name="Horii T."/>
            <person name="Iida T."/>
            <person name="Fujita J."/>
            <person name="Nakamura S."/>
        </authorList>
    </citation>
    <scope>NUCLEOTIDE SEQUENCE [LARGE SCALE GENOMIC DNA]</scope>
    <source>
        <strain evidence="4 6">JCM 13573</strain>
    </source>
</reference>
<proteinExistence type="inferred from homology"/>
<organism evidence="5 7">
    <name type="scientific">Mycobacterium kubicae</name>
    <dbReference type="NCBI Taxonomy" id="120959"/>
    <lineage>
        <taxon>Bacteria</taxon>
        <taxon>Bacillati</taxon>
        <taxon>Actinomycetota</taxon>
        <taxon>Actinomycetes</taxon>
        <taxon>Mycobacteriales</taxon>
        <taxon>Mycobacteriaceae</taxon>
        <taxon>Mycobacterium</taxon>
        <taxon>Mycobacterium simiae complex</taxon>
    </lineage>
</organism>
<dbReference type="PANTHER" id="PTHR48081">
    <property type="entry name" value="AB HYDROLASE SUPERFAMILY PROTEIN C4A8.06C"/>
    <property type="match status" value="1"/>
</dbReference>
<reference evidence="4" key="2">
    <citation type="submission" date="2020-02" db="EMBL/GenBank/DDBJ databases">
        <authorList>
            <person name="Matsumoto Y."/>
            <person name="Kinjo T."/>
            <person name="Motooka D."/>
            <person name="Nabeya D."/>
            <person name="Jung N."/>
            <person name="Uechi K."/>
            <person name="Horii T."/>
            <person name="Iida T."/>
            <person name="Fujita J."/>
            <person name="Nakamura S."/>
        </authorList>
    </citation>
    <scope>NUCLEOTIDE SEQUENCE</scope>
    <source>
        <strain evidence="4">JCM 13573</strain>
    </source>
</reference>
<dbReference type="FunFam" id="3.40.50.1820:FF:000135">
    <property type="entry name" value="Esterase lipC"/>
    <property type="match status" value="1"/>
</dbReference>
<keyword evidence="6" id="KW-1185">Reference proteome</keyword>
<name>A0AAX1JFC4_9MYCO</name>
<reference evidence="5" key="3">
    <citation type="submission" date="2020-11" db="EMBL/GenBank/DDBJ databases">
        <title>Intraspecies plasmid and genomic variation of Mycobacterium kubicae revealed by the complete genome sequences of two clinical isolates.</title>
        <authorList>
            <person name="Hendrix J.R."/>
            <person name="Epperson L.E."/>
            <person name="Honda J.R."/>
            <person name="Strong M."/>
        </authorList>
    </citation>
    <scope>NUCLEOTIDE SEQUENCE</scope>
    <source>
        <strain evidence="5">JCM 13573</strain>
    </source>
</reference>
<dbReference type="GO" id="GO:0016787">
    <property type="term" value="F:hydrolase activity"/>
    <property type="evidence" value="ECO:0007669"/>
    <property type="project" value="UniProtKB-KW"/>
</dbReference>
<dbReference type="RefSeq" id="WP_068031734.1">
    <property type="nucleotide sequence ID" value="NZ_BLKU01000003.1"/>
</dbReference>
<evidence type="ECO:0000256" key="2">
    <source>
        <dbReference type="ARBA" id="ARBA00022801"/>
    </source>
</evidence>
<keyword evidence="2 5" id="KW-0378">Hydrolase</keyword>
<evidence type="ECO:0000256" key="1">
    <source>
        <dbReference type="ARBA" id="ARBA00010515"/>
    </source>
</evidence>
<dbReference type="PANTHER" id="PTHR48081:SF33">
    <property type="entry name" value="KYNURENINE FORMAMIDASE"/>
    <property type="match status" value="1"/>
</dbReference>
<feature type="domain" description="BD-FAE-like" evidence="3">
    <location>
        <begin position="174"/>
        <end position="369"/>
    </location>
</feature>
<dbReference type="EMBL" id="CP065047">
    <property type="protein sequence ID" value="QPI39917.1"/>
    <property type="molecule type" value="Genomic_DNA"/>
</dbReference>
<accession>A0AAX1JFC4</accession>
<evidence type="ECO:0000313" key="7">
    <source>
        <dbReference type="Proteomes" id="UP000663583"/>
    </source>
</evidence>